<dbReference type="OrthoDB" id="2521613at2"/>
<dbReference type="EMBL" id="PSYR01000002">
    <property type="protein sequence ID" value="RCN56396.1"/>
    <property type="molecule type" value="Genomic_DNA"/>
</dbReference>
<dbReference type="CDD" id="cd00082">
    <property type="entry name" value="HisKA"/>
    <property type="match status" value="1"/>
</dbReference>
<dbReference type="InterPro" id="IPR036097">
    <property type="entry name" value="HisK_dim/P_sf"/>
</dbReference>
<evidence type="ECO:0000256" key="2">
    <source>
        <dbReference type="ARBA" id="ARBA00012438"/>
    </source>
</evidence>
<dbReference type="PANTHER" id="PTHR43065">
    <property type="entry name" value="SENSOR HISTIDINE KINASE"/>
    <property type="match status" value="1"/>
</dbReference>
<dbReference type="InterPro" id="IPR003594">
    <property type="entry name" value="HATPase_dom"/>
</dbReference>
<feature type="transmembrane region" description="Helical" evidence="4">
    <location>
        <begin position="140"/>
        <end position="158"/>
    </location>
</feature>
<feature type="transmembrane region" description="Helical" evidence="4">
    <location>
        <begin position="37"/>
        <end position="57"/>
    </location>
</feature>
<evidence type="ECO:0000259" key="5">
    <source>
        <dbReference type="PROSITE" id="PS50109"/>
    </source>
</evidence>
<dbReference type="InterPro" id="IPR004358">
    <property type="entry name" value="Sig_transdc_His_kin-like_C"/>
</dbReference>
<comment type="caution">
    <text evidence="6">The sequence shown here is derived from an EMBL/GenBank/DDBJ whole genome shotgun (WGS) entry which is preliminary data.</text>
</comment>
<dbReference type="PROSITE" id="PS50109">
    <property type="entry name" value="HIS_KIN"/>
    <property type="match status" value="1"/>
</dbReference>
<gene>
    <name evidence="6" type="ORF">C4900_11255</name>
</gene>
<dbReference type="PANTHER" id="PTHR43065:SF52">
    <property type="entry name" value="SENSOR PROTEIN KINASE PILS"/>
    <property type="match status" value="1"/>
</dbReference>
<evidence type="ECO:0000313" key="7">
    <source>
        <dbReference type="Proteomes" id="UP000253250"/>
    </source>
</evidence>
<organism evidence="6 7">
    <name type="scientific">Acidiferrobacter thiooxydans</name>
    <dbReference type="NCBI Taxonomy" id="163359"/>
    <lineage>
        <taxon>Bacteria</taxon>
        <taxon>Pseudomonadati</taxon>
        <taxon>Pseudomonadota</taxon>
        <taxon>Gammaproteobacteria</taxon>
        <taxon>Acidiferrobacterales</taxon>
        <taxon>Acidiferrobacteraceae</taxon>
        <taxon>Acidiferrobacter</taxon>
    </lineage>
</organism>
<accession>A0A368HD75</accession>
<proteinExistence type="predicted"/>
<evidence type="ECO:0000256" key="3">
    <source>
        <dbReference type="ARBA" id="ARBA00022553"/>
    </source>
</evidence>
<keyword evidence="3" id="KW-0597">Phosphoprotein</keyword>
<sequence length="550" mass="59546">MSATHQALDLTTGGAETPLLVREQNWLLLSYFNTYRLALALLACIAGFWAGSLAPFASTDPRLFLVVALLYATVYLVAIDTTRRRLGDFETQAAVLAFCDVVALILLMHASGGLASGTGILLLVSTAGTSFLLNRRMTIFFASLTTIGVLLESAWPYLTGSQNGLPASYSQVGLFGLVLFATASLAHLVADRLRLTEALAERQELDIRHLGRLNEQIVQHLQSGVLVVAPTGHIRLANKTAQTYLGLAAPDTAPLLQTVAPALFEQWVAQRNDASGGRRLFVSATGYTLLPRFKVLGRDANAATLVFLEDTAILKQQAQQLKMAGLARLTAGIAHEIRNPLGAITHAAQLLTETPDIGAEPRSLAAIIDDQGRRMNTIVENVLQLGRRDRTNATRFALSTWLAQTLPAVATALNIPVQALNLVIEQPQTVCFDTDHLFQIVNNLCHNSLKHSPPYHDVPIVKLLIGVDSEGHSILDVIDWGEGIKNAIVDRIFDPFFTTTARGTGLGLYIARELAEANGARLEYRPTPTGCQFRLTFGRLTDCTEAALAS</sequence>
<keyword evidence="4" id="KW-0472">Membrane</keyword>
<dbReference type="InterPro" id="IPR003661">
    <property type="entry name" value="HisK_dim/P_dom"/>
</dbReference>
<dbReference type="Pfam" id="PF02518">
    <property type="entry name" value="HATPase_c"/>
    <property type="match status" value="1"/>
</dbReference>
<dbReference type="PRINTS" id="PR00344">
    <property type="entry name" value="BCTRLSENSOR"/>
</dbReference>
<comment type="catalytic activity">
    <reaction evidence="1">
        <text>ATP + protein L-histidine = ADP + protein N-phospho-L-histidine.</text>
        <dbReference type="EC" id="2.7.13.3"/>
    </reaction>
</comment>
<dbReference type="RefSeq" id="WP_114283106.1">
    <property type="nucleotide sequence ID" value="NZ_CP080624.1"/>
</dbReference>
<dbReference type="EC" id="2.7.13.3" evidence="2"/>
<dbReference type="SUPFAM" id="SSF47384">
    <property type="entry name" value="Homodimeric domain of signal transducing histidine kinase"/>
    <property type="match status" value="1"/>
</dbReference>
<keyword evidence="7" id="KW-1185">Reference proteome</keyword>
<evidence type="ECO:0000256" key="1">
    <source>
        <dbReference type="ARBA" id="ARBA00000085"/>
    </source>
</evidence>
<feature type="transmembrane region" description="Helical" evidence="4">
    <location>
        <begin position="63"/>
        <end position="79"/>
    </location>
</feature>
<feature type="transmembrane region" description="Helical" evidence="4">
    <location>
        <begin position="170"/>
        <end position="190"/>
    </location>
</feature>
<keyword evidence="4" id="KW-1133">Transmembrane helix</keyword>
<protein>
    <recommendedName>
        <fullName evidence="2">histidine kinase</fullName>
        <ecNumber evidence="2">2.7.13.3</ecNumber>
    </recommendedName>
</protein>
<name>A0A368HD75_9GAMM</name>
<feature type="domain" description="Histidine kinase" evidence="5">
    <location>
        <begin position="332"/>
        <end position="541"/>
    </location>
</feature>
<dbReference type="Gene3D" id="3.30.565.10">
    <property type="entry name" value="Histidine kinase-like ATPase, C-terminal domain"/>
    <property type="match status" value="1"/>
</dbReference>
<dbReference type="Pfam" id="PF25323">
    <property type="entry name" value="6TM_PilS"/>
    <property type="match status" value="1"/>
</dbReference>
<keyword evidence="4" id="KW-0812">Transmembrane</keyword>
<dbReference type="GO" id="GO:0000155">
    <property type="term" value="F:phosphorelay sensor kinase activity"/>
    <property type="evidence" value="ECO:0007669"/>
    <property type="project" value="InterPro"/>
</dbReference>
<reference evidence="6 7" key="1">
    <citation type="submission" date="2018-02" db="EMBL/GenBank/DDBJ databases">
        <title>Insights into the biology of acidophilic members of the Acidiferrobacteraceae family derived from comparative genomic analyses.</title>
        <authorList>
            <person name="Issotta F."/>
            <person name="Thyssen C."/>
            <person name="Mena C."/>
            <person name="Moya A."/>
            <person name="Bellenberg S."/>
            <person name="Sproer C."/>
            <person name="Covarrubias P.C."/>
            <person name="Sand W."/>
            <person name="Quatrini R."/>
            <person name="Vera M."/>
        </authorList>
    </citation>
    <scope>NUCLEOTIDE SEQUENCE [LARGE SCALE GENOMIC DNA]</scope>
    <source>
        <strain evidence="7">m-1</strain>
    </source>
</reference>
<dbReference type="InterPro" id="IPR005467">
    <property type="entry name" value="His_kinase_dom"/>
</dbReference>
<dbReference type="SMART" id="SM00387">
    <property type="entry name" value="HATPase_c"/>
    <property type="match status" value="1"/>
</dbReference>
<dbReference type="Pfam" id="PF00512">
    <property type="entry name" value="HisKA"/>
    <property type="match status" value="1"/>
</dbReference>
<dbReference type="SMART" id="SM00388">
    <property type="entry name" value="HisKA"/>
    <property type="match status" value="1"/>
</dbReference>
<evidence type="ECO:0000256" key="4">
    <source>
        <dbReference type="SAM" id="Phobius"/>
    </source>
</evidence>
<dbReference type="InterPro" id="IPR036890">
    <property type="entry name" value="HATPase_C_sf"/>
</dbReference>
<dbReference type="Proteomes" id="UP000253250">
    <property type="component" value="Unassembled WGS sequence"/>
</dbReference>
<evidence type="ECO:0000313" key="6">
    <source>
        <dbReference type="EMBL" id="RCN56396.1"/>
    </source>
</evidence>
<dbReference type="Gene3D" id="1.10.287.130">
    <property type="match status" value="1"/>
</dbReference>
<dbReference type="SUPFAM" id="SSF55874">
    <property type="entry name" value="ATPase domain of HSP90 chaperone/DNA topoisomerase II/histidine kinase"/>
    <property type="match status" value="1"/>
</dbReference>
<dbReference type="AlphaFoldDB" id="A0A368HD75"/>